<reference evidence="3" key="1">
    <citation type="journal article" date="2017" name="Nat. Commun.">
        <title>The asparagus genome sheds light on the origin and evolution of a young Y chromosome.</title>
        <authorList>
            <person name="Harkess A."/>
            <person name="Zhou J."/>
            <person name="Xu C."/>
            <person name="Bowers J.E."/>
            <person name="Van der Hulst R."/>
            <person name="Ayyampalayam S."/>
            <person name="Mercati F."/>
            <person name="Riccardi P."/>
            <person name="McKain M.R."/>
            <person name="Kakrana A."/>
            <person name="Tang H."/>
            <person name="Ray J."/>
            <person name="Groenendijk J."/>
            <person name="Arikit S."/>
            <person name="Mathioni S.M."/>
            <person name="Nakano M."/>
            <person name="Shan H."/>
            <person name="Telgmann-Rauber A."/>
            <person name="Kanno A."/>
            <person name="Yue Z."/>
            <person name="Chen H."/>
            <person name="Li W."/>
            <person name="Chen Y."/>
            <person name="Xu X."/>
            <person name="Zhang Y."/>
            <person name="Luo S."/>
            <person name="Chen H."/>
            <person name="Gao J."/>
            <person name="Mao Z."/>
            <person name="Pires J.C."/>
            <person name="Luo M."/>
            <person name="Kudrna D."/>
            <person name="Wing R.A."/>
            <person name="Meyers B.C."/>
            <person name="Yi K."/>
            <person name="Kong H."/>
            <person name="Lavrijsen P."/>
            <person name="Sunseri F."/>
            <person name="Falavigna A."/>
            <person name="Ye Y."/>
            <person name="Leebens-Mack J.H."/>
            <person name="Chen G."/>
        </authorList>
    </citation>
    <scope>NUCLEOTIDE SEQUENCE [LARGE SCALE GENOMIC DNA]</scope>
    <source>
        <strain evidence="3">cv. DH0086</strain>
    </source>
</reference>
<dbReference type="AlphaFoldDB" id="A0A5P1FLW3"/>
<keyword evidence="3" id="KW-1185">Reference proteome</keyword>
<feature type="region of interest" description="Disordered" evidence="1">
    <location>
        <begin position="64"/>
        <end position="89"/>
    </location>
</feature>
<protein>
    <recommendedName>
        <fullName evidence="4">Protein BIC1</fullName>
    </recommendedName>
</protein>
<dbReference type="InterPro" id="IPR040374">
    <property type="entry name" value="BIC"/>
</dbReference>
<proteinExistence type="predicted"/>
<dbReference type="CDD" id="cd22645">
    <property type="entry name" value="BIC1_CID"/>
    <property type="match status" value="1"/>
</dbReference>
<feature type="compositionally biased region" description="Basic and acidic residues" evidence="1">
    <location>
        <begin position="66"/>
        <end position="78"/>
    </location>
</feature>
<evidence type="ECO:0000313" key="2">
    <source>
        <dbReference type="EMBL" id="ONK77570.1"/>
    </source>
</evidence>
<dbReference type="Gramene" id="ONK77570">
    <property type="protein sequence ID" value="ONK77570"/>
    <property type="gene ID" value="A4U43_C02F7980"/>
</dbReference>
<dbReference type="EMBL" id="CM007382">
    <property type="protein sequence ID" value="ONK77570.1"/>
    <property type="molecule type" value="Genomic_DNA"/>
</dbReference>
<evidence type="ECO:0008006" key="4">
    <source>
        <dbReference type="Google" id="ProtNLM"/>
    </source>
</evidence>
<dbReference type="Proteomes" id="UP000243459">
    <property type="component" value="Chromosome 2"/>
</dbReference>
<dbReference type="PANTHER" id="PTHR34207">
    <property type="entry name" value="PROTEIN BIC1"/>
    <property type="match status" value="1"/>
</dbReference>
<sequence length="179" mass="20101">MATDRDLEGYEPNSSILSVSEARMEDSGSQIEPTEPRVLEITTTATTTTNEVVVPSVQNLPIFEENSARKRSNQDRRAAASPPPPMITTDRDLEREEQNLSINSGDVTGRERLRRHRAEMAGKVRIPEIWGQERLLKDWVDCSAIDRCLVPKGVVSARKALVEECRRANSAGLRIENWC</sequence>
<gene>
    <name evidence="2" type="ORF">A4U43_C02F7980</name>
</gene>
<dbReference type="PANTHER" id="PTHR34207:SF2">
    <property type="entry name" value="PROTEIN BIC1"/>
    <property type="match status" value="1"/>
</dbReference>
<evidence type="ECO:0000256" key="1">
    <source>
        <dbReference type="SAM" id="MobiDB-lite"/>
    </source>
</evidence>
<dbReference type="OrthoDB" id="672067at2759"/>
<evidence type="ECO:0000313" key="3">
    <source>
        <dbReference type="Proteomes" id="UP000243459"/>
    </source>
</evidence>
<organism evidence="2 3">
    <name type="scientific">Asparagus officinalis</name>
    <name type="common">Garden asparagus</name>
    <dbReference type="NCBI Taxonomy" id="4686"/>
    <lineage>
        <taxon>Eukaryota</taxon>
        <taxon>Viridiplantae</taxon>
        <taxon>Streptophyta</taxon>
        <taxon>Embryophyta</taxon>
        <taxon>Tracheophyta</taxon>
        <taxon>Spermatophyta</taxon>
        <taxon>Magnoliopsida</taxon>
        <taxon>Liliopsida</taxon>
        <taxon>Asparagales</taxon>
        <taxon>Asparagaceae</taxon>
        <taxon>Asparagoideae</taxon>
        <taxon>Asparagus</taxon>
    </lineage>
</organism>
<dbReference type="GO" id="GO:0009785">
    <property type="term" value="P:blue light signaling pathway"/>
    <property type="evidence" value="ECO:0007669"/>
    <property type="project" value="InterPro"/>
</dbReference>
<accession>A0A5P1FLW3</accession>
<name>A0A5P1FLW3_ASPOF</name>
<feature type="region of interest" description="Disordered" evidence="1">
    <location>
        <begin position="1"/>
        <end position="36"/>
    </location>
</feature>